<feature type="transmembrane region" description="Helical" evidence="5">
    <location>
        <begin position="132"/>
        <end position="151"/>
    </location>
</feature>
<reference evidence="6" key="1">
    <citation type="submission" date="2020-09" db="EMBL/GenBank/DDBJ databases">
        <title>Bacillus faecalis sp. nov., a moderately halophilic bacterium isolated from cow faeces.</title>
        <authorList>
            <person name="Jiang L."/>
            <person name="Lee J."/>
        </authorList>
    </citation>
    <scope>NUCLEOTIDE SEQUENCE</scope>
    <source>
        <strain evidence="6">AGMB 02131</strain>
    </source>
</reference>
<keyword evidence="4 5" id="KW-0472">Membrane</keyword>
<dbReference type="PANTHER" id="PTHR33514:SF13">
    <property type="entry name" value="PROTEIN ABCI12, CHLOROPLASTIC"/>
    <property type="match status" value="1"/>
</dbReference>
<accession>A0A927HAC1</accession>
<dbReference type="GO" id="GO:0005886">
    <property type="term" value="C:plasma membrane"/>
    <property type="evidence" value="ECO:0007669"/>
    <property type="project" value="TreeGrafter"/>
</dbReference>
<dbReference type="EMBL" id="JACXSI010000006">
    <property type="protein sequence ID" value="MBD3107392.1"/>
    <property type="molecule type" value="Genomic_DNA"/>
</dbReference>
<dbReference type="Pfam" id="PF02361">
    <property type="entry name" value="CbiQ"/>
    <property type="match status" value="1"/>
</dbReference>
<name>A0A927HAC1_9BACI</name>
<protein>
    <submittedName>
        <fullName evidence="6">Energy-coupling factor transporter transmembrane protein EcfT</fullName>
    </submittedName>
</protein>
<comment type="subcellular location">
    <subcellularLocation>
        <location evidence="1">Membrane</location>
        <topology evidence="1">Multi-pass membrane protein</topology>
    </subcellularLocation>
</comment>
<dbReference type="InterPro" id="IPR003339">
    <property type="entry name" value="ABC/ECF_trnsptr_transmembrane"/>
</dbReference>
<dbReference type="AlphaFoldDB" id="A0A927HAC1"/>
<feature type="transmembrane region" description="Helical" evidence="5">
    <location>
        <begin position="270"/>
        <end position="288"/>
    </location>
</feature>
<proteinExistence type="predicted"/>
<sequence>MELKEVSNINISFRSFHPFVIFFYYLCVGILALFFNHPLFLLFSCLILIAVNLTHDNGEALKKWSPLLIGMSSMLIIMNALLVPKGKHILFEFFGREVTVEATVYGGVLALLISSILLLFISFNTILNGNKFLYIFSKFLPKIVFLTMLSIRFVPLLKKRMDEIVDVQRIKGLSVASGTLKERMTNGMIFIQILLTWSLEEGMDTADSMTTRGYGIGKRSSYESYRWCRRDKGWLAVLSSLFIFSILGGLNGSGRVVIYPELSSFSLNLLDYFVLISSVLILLFPLLVEGGEQLRWKYFN</sequence>
<evidence type="ECO:0000256" key="3">
    <source>
        <dbReference type="ARBA" id="ARBA00022989"/>
    </source>
</evidence>
<organism evidence="6 7">
    <name type="scientific">Peribacillus faecalis</name>
    <dbReference type="NCBI Taxonomy" id="2772559"/>
    <lineage>
        <taxon>Bacteria</taxon>
        <taxon>Bacillati</taxon>
        <taxon>Bacillota</taxon>
        <taxon>Bacilli</taxon>
        <taxon>Bacillales</taxon>
        <taxon>Bacillaceae</taxon>
        <taxon>Peribacillus</taxon>
    </lineage>
</organism>
<keyword evidence="3 5" id="KW-1133">Transmembrane helix</keyword>
<gene>
    <name evidence="6" type="ORF">IEO70_03360</name>
</gene>
<dbReference type="Proteomes" id="UP000602076">
    <property type="component" value="Unassembled WGS sequence"/>
</dbReference>
<keyword evidence="2 5" id="KW-0812">Transmembrane</keyword>
<feature type="transmembrane region" description="Helical" evidence="5">
    <location>
        <begin position="233"/>
        <end position="250"/>
    </location>
</feature>
<feature type="transmembrane region" description="Helical" evidence="5">
    <location>
        <begin position="64"/>
        <end position="83"/>
    </location>
</feature>
<evidence type="ECO:0000256" key="5">
    <source>
        <dbReference type="SAM" id="Phobius"/>
    </source>
</evidence>
<evidence type="ECO:0000256" key="1">
    <source>
        <dbReference type="ARBA" id="ARBA00004141"/>
    </source>
</evidence>
<evidence type="ECO:0000256" key="2">
    <source>
        <dbReference type="ARBA" id="ARBA00022692"/>
    </source>
</evidence>
<evidence type="ECO:0000313" key="6">
    <source>
        <dbReference type="EMBL" id="MBD3107392.1"/>
    </source>
</evidence>
<comment type="caution">
    <text evidence="6">The sequence shown here is derived from an EMBL/GenBank/DDBJ whole genome shotgun (WGS) entry which is preliminary data.</text>
</comment>
<evidence type="ECO:0000313" key="7">
    <source>
        <dbReference type="Proteomes" id="UP000602076"/>
    </source>
</evidence>
<feature type="transmembrane region" description="Helical" evidence="5">
    <location>
        <begin position="104"/>
        <end position="126"/>
    </location>
</feature>
<dbReference type="CDD" id="cd16914">
    <property type="entry name" value="EcfT"/>
    <property type="match status" value="1"/>
</dbReference>
<feature type="transmembrane region" description="Helical" evidence="5">
    <location>
        <begin position="21"/>
        <end position="52"/>
    </location>
</feature>
<evidence type="ECO:0000256" key="4">
    <source>
        <dbReference type="ARBA" id="ARBA00023136"/>
    </source>
</evidence>
<keyword evidence="7" id="KW-1185">Reference proteome</keyword>
<dbReference type="PANTHER" id="PTHR33514">
    <property type="entry name" value="PROTEIN ABCI12, CHLOROPLASTIC"/>
    <property type="match status" value="1"/>
</dbReference>